<dbReference type="Gene3D" id="3.40.50.300">
    <property type="entry name" value="P-loop containing nucleotide triphosphate hydrolases"/>
    <property type="match status" value="1"/>
</dbReference>
<keyword evidence="5 6" id="KW-0067">ATP-binding</keyword>
<keyword evidence="2 6" id="KW-0554">One-carbon metabolism</keyword>
<keyword evidence="4 6" id="KW-0547">Nucleotide-binding</keyword>
<evidence type="ECO:0000256" key="6">
    <source>
        <dbReference type="HAMAP-Rule" id="MF_01543"/>
    </source>
</evidence>
<dbReference type="FunFam" id="3.10.410.10:FF:000001">
    <property type="entry name" value="Putative formate--tetrahydrofolate ligase"/>
    <property type="match status" value="1"/>
</dbReference>
<evidence type="ECO:0000256" key="3">
    <source>
        <dbReference type="ARBA" id="ARBA00022598"/>
    </source>
</evidence>
<comment type="pathway">
    <text evidence="1 6">One-carbon metabolism; tetrahydrofolate interconversion.</text>
</comment>
<proteinExistence type="inferred from homology"/>
<gene>
    <name evidence="6" type="primary">fhs</name>
    <name evidence="7" type="ORF">NE536_03370</name>
</gene>
<evidence type="ECO:0000256" key="2">
    <source>
        <dbReference type="ARBA" id="ARBA00022563"/>
    </source>
</evidence>
<dbReference type="InterPro" id="IPR027417">
    <property type="entry name" value="P-loop_NTPase"/>
</dbReference>
<accession>A0A9X3AX81</accession>
<keyword evidence="3 6" id="KW-0436">Ligase</keyword>
<feature type="binding site" evidence="6">
    <location>
        <begin position="65"/>
        <end position="72"/>
    </location>
    <ligand>
        <name>ATP</name>
        <dbReference type="ChEBI" id="CHEBI:30616"/>
    </ligand>
</feature>
<evidence type="ECO:0000256" key="4">
    <source>
        <dbReference type="ARBA" id="ARBA00022741"/>
    </source>
</evidence>
<organism evidence="7 8">
    <name type="scientific">Shewanella septentrionalis</name>
    <dbReference type="NCBI Taxonomy" id="2952223"/>
    <lineage>
        <taxon>Bacteria</taxon>
        <taxon>Pseudomonadati</taxon>
        <taxon>Pseudomonadota</taxon>
        <taxon>Gammaproteobacteria</taxon>
        <taxon>Alteromonadales</taxon>
        <taxon>Shewanellaceae</taxon>
        <taxon>Shewanella</taxon>
    </lineage>
</organism>
<dbReference type="EMBL" id="JAMTCC010000004">
    <property type="protein sequence ID" value="MCT7944405.1"/>
    <property type="molecule type" value="Genomic_DNA"/>
</dbReference>
<dbReference type="NCBIfam" id="NF010031">
    <property type="entry name" value="PRK13506.1"/>
    <property type="match status" value="1"/>
</dbReference>
<sequence>MLTDMDISSRASLKNITEIGADLGLLPEEMMLFGHTKAKVELSVLQRLAGQRKGKLIIVTAVTPTPHGEGKTVTSIGLTQSLNAIGQKACACIRQPSMGPVFGVKGGAAGGGYAQVVPMQEMNLHLTGDIHAVSSAHNLGAAAIAARLFHEARLGKTEFEAQSGQAFLAIDPKEIRWHRVVDHNDRCLRQIHVGLGDNNGPEYGSSFDITAASELMAILALSHDLADMRVRIGRLVLALNTQGQVITAEDLGVAGAMTAIMADAIKPTLMQTLNGSPCLIHSGPFANIAHGNSSIIADDIALRLADFVVTEGGFGSDMGFEKFCNIKVRQSGQAPAAAVLVTTLKALKANSGLATEVDSNVSNIHVPNISATNSNATNINALEQARLEAGFANLNWHINNVARYGIPVVVAINRFATDSDAELQWLMEAVNASAAFDCEISDAFIQGEAGAIALAQTVVRAAETESQFKLLYPDEASLEAKLSTLAEVGYGAAGVSLSIEAKQQAQQLTALGYGHLPLCIAKTPLSISHDPSLKGVPKDFVVPVRELVLHAGAGFITALVGNVMTMPGLGLKPGYLKIDIDAKGEIVGLG</sequence>
<dbReference type="Gene3D" id="3.10.410.10">
    <property type="entry name" value="Formyltetrahydrofolate synthetase, domain 3"/>
    <property type="match status" value="1"/>
</dbReference>
<dbReference type="PROSITE" id="PS00721">
    <property type="entry name" value="FTHFS_1"/>
    <property type="match status" value="1"/>
</dbReference>
<dbReference type="Proteomes" id="UP001155604">
    <property type="component" value="Unassembled WGS sequence"/>
</dbReference>
<dbReference type="InterPro" id="IPR000559">
    <property type="entry name" value="Formate_THF_ligase"/>
</dbReference>
<dbReference type="EC" id="6.3.4.3" evidence="6"/>
<dbReference type="InterPro" id="IPR020628">
    <property type="entry name" value="Formate_THF_ligase_CS"/>
</dbReference>
<evidence type="ECO:0000313" key="8">
    <source>
        <dbReference type="Proteomes" id="UP001155604"/>
    </source>
</evidence>
<dbReference type="GO" id="GO:0005524">
    <property type="term" value="F:ATP binding"/>
    <property type="evidence" value="ECO:0007669"/>
    <property type="project" value="UniProtKB-UniRule"/>
</dbReference>
<comment type="similarity">
    <text evidence="6">Belongs to the formate--tetrahydrofolate ligase family.</text>
</comment>
<keyword evidence="8" id="KW-1185">Reference proteome</keyword>
<dbReference type="HAMAP" id="MF_01543">
    <property type="entry name" value="FTHFS"/>
    <property type="match status" value="1"/>
</dbReference>
<protein>
    <recommendedName>
        <fullName evidence="6">Formate--tetrahydrofolate ligase</fullName>
        <ecNumber evidence="6">6.3.4.3</ecNumber>
    </recommendedName>
    <alternativeName>
        <fullName evidence="6">Formyltetrahydrofolate synthetase</fullName>
        <shortName evidence="6">FHS</shortName>
        <shortName evidence="6">FTHFS</shortName>
    </alternativeName>
</protein>
<dbReference type="GO" id="GO:0035999">
    <property type="term" value="P:tetrahydrofolate interconversion"/>
    <property type="evidence" value="ECO:0007669"/>
    <property type="project" value="UniProtKB-UniRule"/>
</dbReference>
<evidence type="ECO:0000256" key="5">
    <source>
        <dbReference type="ARBA" id="ARBA00022840"/>
    </source>
</evidence>
<dbReference type="Gene3D" id="3.30.1510.10">
    <property type="entry name" value="Domain 2, N(10)-formyltetrahydrofolate synthetase"/>
    <property type="match status" value="1"/>
</dbReference>
<dbReference type="AlphaFoldDB" id="A0A9X3AX81"/>
<dbReference type="SUPFAM" id="SSF52540">
    <property type="entry name" value="P-loop containing nucleoside triphosphate hydrolases"/>
    <property type="match status" value="1"/>
</dbReference>
<comment type="catalytic activity">
    <reaction evidence="6">
        <text>(6S)-5,6,7,8-tetrahydrofolate + formate + ATP = (6R)-10-formyltetrahydrofolate + ADP + phosphate</text>
        <dbReference type="Rhea" id="RHEA:20221"/>
        <dbReference type="ChEBI" id="CHEBI:15740"/>
        <dbReference type="ChEBI" id="CHEBI:30616"/>
        <dbReference type="ChEBI" id="CHEBI:43474"/>
        <dbReference type="ChEBI" id="CHEBI:57453"/>
        <dbReference type="ChEBI" id="CHEBI:195366"/>
        <dbReference type="ChEBI" id="CHEBI:456216"/>
        <dbReference type="EC" id="6.3.4.3"/>
    </reaction>
</comment>
<reference evidence="7" key="1">
    <citation type="journal article" date="2023" name="Int. J. Syst. Evol. Microbiol.">
        <title>&lt;i&gt;Shewanella septentrionalis&lt;/i&gt; sp. nov. and &lt;i&gt;Shewanella holmiensis&lt;/i&gt; sp. nov., isolated from Baltic Sea water and sediments.</title>
        <authorList>
            <person name="Martin-Rodriguez A.J."/>
            <person name="Thorell K."/>
            <person name="Joffre E."/>
            <person name="Jensie-Markopoulos S."/>
            <person name="Moore E.R.B."/>
            <person name="Sjoling A."/>
        </authorList>
    </citation>
    <scope>NUCLEOTIDE SEQUENCE</scope>
    <source>
        <strain evidence="7">SP1W3</strain>
    </source>
</reference>
<dbReference type="NCBIfam" id="NF010030">
    <property type="entry name" value="PRK13505.1"/>
    <property type="match status" value="1"/>
</dbReference>
<evidence type="ECO:0000256" key="1">
    <source>
        <dbReference type="ARBA" id="ARBA00004777"/>
    </source>
</evidence>
<dbReference type="RefSeq" id="WP_261271800.1">
    <property type="nucleotide sequence ID" value="NZ_JAMTCC010000004.1"/>
</dbReference>
<evidence type="ECO:0000313" key="7">
    <source>
        <dbReference type="EMBL" id="MCT7944405.1"/>
    </source>
</evidence>
<dbReference type="Pfam" id="PF01268">
    <property type="entry name" value="FTHFS"/>
    <property type="match status" value="1"/>
</dbReference>
<dbReference type="GO" id="GO:0004329">
    <property type="term" value="F:formate-tetrahydrofolate ligase activity"/>
    <property type="evidence" value="ECO:0007669"/>
    <property type="project" value="UniProtKB-UniRule"/>
</dbReference>
<comment type="caution">
    <text evidence="7">The sequence shown here is derived from an EMBL/GenBank/DDBJ whole genome shotgun (WGS) entry which is preliminary data.</text>
</comment>
<name>A0A9X3AX81_9GAMM</name>